<comment type="caution">
    <text evidence="1">The sequence shown here is derived from an EMBL/GenBank/DDBJ whole genome shotgun (WGS) entry which is preliminary data.</text>
</comment>
<name>A0ACC2MTU1_PERAE</name>
<evidence type="ECO:0000313" key="2">
    <source>
        <dbReference type="Proteomes" id="UP001234297"/>
    </source>
</evidence>
<protein>
    <submittedName>
        <fullName evidence="1">Uncharacterized protein</fullName>
    </submittedName>
</protein>
<sequence>MATSKSSFSYTDSPDALDLNSFLKSNVNRGEGSGGKSLPKQVSPVNFVILLFFSLSVDMARFMFMGMVRLNYTASHTDLCYSHLYNEILGKGASKIVYRAFDEYEGIEVAWNQE</sequence>
<keyword evidence="2" id="KW-1185">Reference proteome</keyword>
<evidence type="ECO:0000313" key="1">
    <source>
        <dbReference type="EMBL" id="KAJ8649177.1"/>
    </source>
</evidence>
<dbReference type="Proteomes" id="UP001234297">
    <property type="component" value="Chromosome 1"/>
</dbReference>
<gene>
    <name evidence="1" type="ORF">MRB53_002200</name>
</gene>
<reference evidence="1 2" key="1">
    <citation type="journal article" date="2022" name="Hortic Res">
        <title>A haplotype resolved chromosomal level avocado genome allows analysis of novel avocado genes.</title>
        <authorList>
            <person name="Nath O."/>
            <person name="Fletcher S.J."/>
            <person name="Hayward A."/>
            <person name="Shaw L.M."/>
            <person name="Masouleh A.K."/>
            <person name="Furtado A."/>
            <person name="Henry R.J."/>
            <person name="Mitter N."/>
        </authorList>
    </citation>
    <scope>NUCLEOTIDE SEQUENCE [LARGE SCALE GENOMIC DNA]</scope>
    <source>
        <strain evidence="2">cv. Hass</strain>
    </source>
</reference>
<accession>A0ACC2MTU1</accession>
<proteinExistence type="predicted"/>
<dbReference type="EMBL" id="CM056809">
    <property type="protein sequence ID" value="KAJ8649177.1"/>
    <property type="molecule type" value="Genomic_DNA"/>
</dbReference>
<organism evidence="1 2">
    <name type="scientific">Persea americana</name>
    <name type="common">Avocado</name>
    <dbReference type="NCBI Taxonomy" id="3435"/>
    <lineage>
        <taxon>Eukaryota</taxon>
        <taxon>Viridiplantae</taxon>
        <taxon>Streptophyta</taxon>
        <taxon>Embryophyta</taxon>
        <taxon>Tracheophyta</taxon>
        <taxon>Spermatophyta</taxon>
        <taxon>Magnoliopsida</taxon>
        <taxon>Magnoliidae</taxon>
        <taxon>Laurales</taxon>
        <taxon>Lauraceae</taxon>
        <taxon>Persea</taxon>
    </lineage>
</organism>